<accession>A0A412TUG5</accession>
<evidence type="ECO:0000256" key="3">
    <source>
        <dbReference type="ARBA" id="ARBA00023082"/>
    </source>
</evidence>
<dbReference type="Proteomes" id="UP000284243">
    <property type="component" value="Unassembled WGS sequence"/>
</dbReference>
<dbReference type="InterPro" id="IPR014284">
    <property type="entry name" value="RNA_pol_sigma-70_dom"/>
</dbReference>
<reference evidence="7 8" key="1">
    <citation type="submission" date="2018-08" db="EMBL/GenBank/DDBJ databases">
        <title>A genome reference for cultivated species of the human gut microbiota.</title>
        <authorList>
            <person name="Zou Y."/>
            <person name="Xue W."/>
            <person name="Luo G."/>
        </authorList>
    </citation>
    <scope>NUCLEOTIDE SEQUENCE [LARGE SCALE GENOMIC DNA]</scope>
    <source>
        <strain evidence="7 8">AF16-14</strain>
    </source>
</reference>
<dbReference type="GO" id="GO:0016987">
    <property type="term" value="F:sigma factor activity"/>
    <property type="evidence" value="ECO:0007669"/>
    <property type="project" value="UniProtKB-KW"/>
</dbReference>
<dbReference type="InterPro" id="IPR039425">
    <property type="entry name" value="RNA_pol_sigma-70-like"/>
</dbReference>
<dbReference type="AlphaFoldDB" id="A0A412TUG5"/>
<evidence type="ECO:0000259" key="6">
    <source>
        <dbReference type="Pfam" id="PF08281"/>
    </source>
</evidence>
<evidence type="ECO:0000313" key="7">
    <source>
        <dbReference type="EMBL" id="RGU57458.1"/>
    </source>
</evidence>
<dbReference type="PANTHER" id="PTHR43133">
    <property type="entry name" value="RNA POLYMERASE ECF-TYPE SIGMA FACTO"/>
    <property type="match status" value="1"/>
</dbReference>
<dbReference type="Gene3D" id="1.10.10.10">
    <property type="entry name" value="Winged helix-like DNA-binding domain superfamily/Winged helix DNA-binding domain"/>
    <property type="match status" value="1"/>
</dbReference>
<feature type="domain" description="RNA polymerase sigma-70 region 2" evidence="5">
    <location>
        <begin position="23"/>
        <end position="88"/>
    </location>
</feature>
<keyword evidence="2" id="KW-0805">Transcription regulation</keyword>
<evidence type="ECO:0000256" key="1">
    <source>
        <dbReference type="ARBA" id="ARBA00010641"/>
    </source>
</evidence>
<sequence>MKTKEEIFIEQINLKRREAYHELFRRFYRSLVIFALKYIDEQGEAEDIVQELFVSVWEKEEKFMSYASFRVFLYNAVRNTCLNRIKHKKVEEKYAAYRQLHPENPELDDYDIMEEEIYRGLFKTIDELPPRCKEIFLLHLDGKKNEEIAAQLKITLLTVKTQKKKALRYIREKMQDFGLLYILLI</sequence>
<dbReference type="GO" id="GO:0006352">
    <property type="term" value="P:DNA-templated transcription initiation"/>
    <property type="evidence" value="ECO:0007669"/>
    <property type="project" value="InterPro"/>
</dbReference>
<proteinExistence type="inferred from homology"/>
<dbReference type="InterPro" id="IPR036388">
    <property type="entry name" value="WH-like_DNA-bd_sf"/>
</dbReference>
<dbReference type="RefSeq" id="WP_113028491.1">
    <property type="nucleotide sequence ID" value="NZ_QRYC01000005.1"/>
</dbReference>
<dbReference type="InterPro" id="IPR013249">
    <property type="entry name" value="RNA_pol_sigma70_r4_t2"/>
</dbReference>
<dbReference type="InterPro" id="IPR014327">
    <property type="entry name" value="RNA_pol_sigma70_bacteroid"/>
</dbReference>
<comment type="similarity">
    <text evidence="1">Belongs to the sigma-70 factor family. ECF subfamily.</text>
</comment>
<evidence type="ECO:0000256" key="2">
    <source>
        <dbReference type="ARBA" id="ARBA00023015"/>
    </source>
</evidence>
<dbReference type="EMBL" id="QRYC01000005">
    <property type="protein sequence ID" value="RGU57458.1"/>
    <property type="molecule type" value="Genomic_DNA"/>
</dbReference>
<evidence type="ECO:0000259" key="5">
    <source>
        <dbReference type="Pfam" id="PF04542"/>
    </source>
</evidence>
<dbReference type="Pfam" id="PF04542">
    <property type="entry name" value="Sigma70_r2"/>
    <property type="match status" value="1"/>
</dbReference>
<feature type="domain" description="RNA polymerase sigma factor 70 region 4 type 2" evidence="6">
    <location>
        <begin position="123"/>
        <end position="168"/>
    </location>
</feature>
<keyword evidence="3" id="KW-0731">Sigma factor</keyword>
<dbReference type="InterPro" id="IPR013324">
    <property type="entry name" value="RNA_pol_sigma_r3/r4-like"/>
</dbReference>
<dbReference type="NCBIfam" id="TIGR02937">
    <property type="entry name" value="sigma70-ECF"/>
    <property type="match status" value="1"/>
</dbReference>
<gene>
    <name evidence="7" type="ORF">DWW57_05710</name>
</gene>
<dbReference type="InterPro" id="IPR013325">
    <property type="entry name" value="RNA_pol_sigma_r2"/>
</dbReference>
<evidence type="ECO:0000256" key="4">
    <source>
        <dbReference type="ARBA" id="ARBA00023163"/>
    </source>
</evidence>
<organism evidence="7 8">
    <name type="scientific">Odoribacter splanchnicus</name>
    <dbReference type="NCBI Taxonomy" id="28118"/>
    <lineage>
        <taxon>Bacteria</taxon>
        <taxon>Pseudomonadati</taxon>
        <taxon>Bacteroidota</taxon>
        <taxon>Bacteroidia</taxon>
        <taxon>Bacteroidales</taxon>
        <taxon>Odoribacteraceae</taxon>
        <taxon>Odoribacter</taxon>
    </lineage>
</organism>
<keyword evidence="4" id="KW-0804">Transcription</keyword>
<dbReference type="SUPFAM" id="SSF88659">
    <property type="entry name" value="Sigma3 and sigma4 domains of RNA polymerase sigma factors"/>
    <property type="match status" value="1"/>
</dbReference>
<dbReference type="SUPFAM" id="SSF88946">
    <property type="entry name" value="Sigma2 domain of RNA polymerase sigma factors"/>
    <property type="match status" value="1"/>
</dbReference>
<evidence type="ECO:0000313" key="8">
    <source>
        <dbReference type="Proteomes" id="UP000284243"/>
    </source>
</evidence>
<dbReference type="NCBIfam" id="TIGR02985">
    <property type="entry name" value="Sig70_bacteroi1"/>
    <property type="match status" value="1"/>
</dbReference>
<dbReference type="Pfam" id="PF08281">
    <property type="entry name" value="Sigma70_r4_2"/>
    <property type="match status" value="1"/>
</dbReference>
<dbReference type="InterPro" id="IPR007627">
    <property type="entry name" value="RNA_pol_sigma70_r2"/>
</dbReference>
<protein>
    <submittedName>
        <fullName evidence="7">RNA polymerase sigma-70 factor</fullName>
    </submittedName>
</protein>
<comment type="caution">
    <text evidence="7">The sequence shown here is derived from an EMBL/GenBank/DDBJ whole genome shotgun (WGS) entry which is preliminary data.</text>
</comment>
<dbReference type="GO" id="GO:0003677">
    <property type="term" value="F:DNA binding"/>
    <property type="evidence" value="ECO:0007669"/>
    <property type="project" value="InterPro"/>
</dbReference>
<dbReference type="PANTHER" id="PTHR43133:SF46">
    <property type="entry name" value="RNA POLYMERASE SIGMA-70 FACTOR ECF SUBFAMILY"/>
    <property type="match status" value="1"/>
</dbReference>
<dbReference type="Gene3D" id="1.10.1740.10">
    <property type="match status" value="1"/>
</dbReference>
<name>A0A412TUG5_9BACT</name>